<dbReference type="InParanoid" id="A0A7L9FLH5"/>
<gene>
    <name evidence="1" type="primary">csa5</name>
    <name evidence="1" type="ORF">IG193_08755</name>
</gene>
<evidence type="ECO:0000313" key="2">
    <source>
        <dbReference type="Proteomes" id="UP000594121"/>
    </source>
</evidence>
<keyword evidence="2" id="KW-1185">Reference proteome</keyword>
<dbReference type="Gene3D" id="1.20.120.1610">
    <property type="match status" value="1"/>
</dbReference>
<organism evidence="1 2">
    <name type="scientific">Infirmifilum lucidum</name>
    <dbReference type="NCBI Taxonomy" id="2776706"/>
    <lineage>
        <taxon>Archaea</taxon>
        <taxon>Thermoproteota</taxon>
        <taxon>Thermoprotei</taxon>
        <taxon>Thermofilales</taxon>
        <taxon>Thermofilaceae</taxon>
        <taxon>Infirmifilum</taxon>
    </lineage>
</organism>
<reference evidence="1 2" key="1">
    <citation type="submission" date="2020-10" db="EMBL/GenBank/DDBJ databases">
        <title>Thermofilum lucidum 3507LT sp. nov. a novel member of Thermofilaceae family isolated from Chile hot spring, and proposal of description order Thermofilales.</title>
        <authorList>
            <person name="Zayulina K.S."/>
            <person name="Elcheninov A.G."/>
            <person name="Toshchakov S.V."/>
            <person name="Kublanov I.V."/>
        </authorList>
    </citation>
    <scope>NUCLEOTIDE SEQUENCE [LARGE SCALE GENOMIC DNA]</scope>
    <source>
        <strain evidence="1 2">3507LT</strain>
    </source>
</reference>
<accession>A0A7L9FLH5</accession>
<dbReference type="CDD" id="cd09653">
    <property type="entry name" value="Csa5_I-A"/>
    <property type="match status" value="1"/>
</dbReference>
<proteinExistence type="predicted"/>
<name>A0A7L9FLH5_9CREN</name>
<evidence type="ECO:0000313" key="1">
    <source>
        <dbReference type="EMBL" id="QOJ79814.1"/>
    </source>
</evidence>
<protein>
    <submittedName>
        <fullName evidence="1">Type I-A CRISPR-associated protein Csa5</fullName>
    </submittedName>
</protein>
<dbReference type="InterPro" id="IPR010157">
    <property type="entry name" value="CRISPR-assoc_Cas5"/>
</dbReference>
<dbReference type="NCBIfam" id="TIGR01878">
    <property type="entry name" value="cas_Csa5"/>
    <property type="match status" value="1"/>
</dbReference>
<dbReference type="Pfam" id="PF09702">
    <property type="entry name" value="Cas_Csa5"/>
    <property type="match status" value="1"/>
</dbReference>
<dbReference type="AlphaFoldDB" id="A0A7L9FLH5"/>
<dbReference type="KEGG" id="thel:IG193_08755"/>
<sequence length="112" mass="12805">MEEFESIVRVLRFFAATRNYSFLDRIGNALNPETVEVALRDALRTFSSIYDASPADEKGLKYYEYEEGRRIRLPAKPSEGEVAAFLRAVWQDVGVARRVAIMAMSVPAREER</sequence>
<dbReference type="EMBL" id="CP062310">
    <property type="protein sequence ID" value="QOJ79814.1"/>
    <property type="molecule type" value="Genomic_DNA"/>
</dbReference>
<dbReference type="Proteomes" id="UP000594121">
    <property type="component" value="Chromosome"/>
</dbReference>